<organism evidence="1 2">
    <name type="scientific">Candidatus Portnoybacteria bacterium CG03_land_8_20_14_0_80_41_10</name>
    <dbReference type="NCBI Taxonomy" id="1974808"/>
    <lineage>
        <taxon>Bacteria</taxon>
        <taxon>Candidatus Portnoyibacteriota</taxon>
    </lineage>
</organism>
<comment type="caution">
    <text evidence="1">The sequence shown here is derived from an EMBL/GenBank/DDBJ whole genome shotgun (WGS) entry which is preliminary data.</text>
</comment>
<gene>
    <name evidence="1" type="ORF">COS49_01540</name>
</gene>
<reference evidence="2" key="1">
    <citation type="submission" date="2017-09" db="EMBL/GenBank/DDBJ databases">
        <title>Depth-based differentiation of microbial function through sediment-hosted aquifers and enrichment of novel symbionts in the deep terrestrial subsurface.</title>
        <authorList>
            <person name="Probst A.J."/>
            <person name="Ladd B."/>
            <person name="Jarett J.K."/>
            <person name="Geller-Mcgrath D.E."/>
            <person name="Sieber C.M.K."/>
            <person name="Emerson J.B."/>
            <person name="Anantharaman K."/>
            <person name="Thomas B.C."/>
            <person name="Malmstrom R."/>
            <person name="Stieglmeier M."/>
            <person name="Klingl A."/>
            <person name="Woyke T."/>
            <person name="Ryan C.M."/>
            <person name="Banfield J.F."/>
        </authorList>
    </citation>
    <scope>NUCLEOTIDE SEQUENCE [LARGE SCALE GENOMIC DNA]</scope>
</reference>
<evidence type="ECO:0008006" key="3">
    <source>
        <dbReference type="Google" id="ProtNLM"/>
    </source>
</evidence>
<name>A0A2M7BUP0_9BACT</name>
<evidence type="ECO:0000313" key="2">
    <source>
        <dbReference type="Proteomes" id="UP000229894"/>
    </source>
</evidence>
<protein>
    <recommendedName>
        <fullName evidence="3">4-vinyl reductase 4VR domain-containing protein</fullName>
    </recommendedName>
</protein>
<dbReference type="EMBL" id="PEUX01000033">
    <property type="protein sequence ID" value="PIV10245.1"/>
    <property type="molecule type" value="Genomic_DNA"/>
</dbReference>
<proteinExistence type="predicted"/>
<evidence type="ECO:0000313" key="1">
    <source>
        <dbReference type="EMBL" id="PIV10245.1"/>
    </source>
</evidence>
<dbReference type="Gene3D" id="3.30.1380.20">
    <property type="entry name" value="Trafficking protein particle complex subunit 3"/>
    <property type="match status" value="1"/>
</dbReference>
<dbReference type="AlphaFoldDB" id="A0A2M7BUP0"/>
<dbReference type="Proteomes" id="UP000229894">
    <property type="component" value="Unassembled WGS sequence"/>
</dbReference>
<accession>A0A2M7BUP0</accession>
<sequence length="199" mass="22917">MLNPKDFNDILKIKGQVRGVVFQTDAKYVLGKKGEAGLKKLESAIKKIDPSISYGQEIQATGWYPLGWRVLSLLVIQDVFNWGTKEVLEMGSAAPKYSFIVKSLLRYFVSLEKTFTESAKYWQEHYSIGALEASDIDVEGKRLVLWLKDFKVHPILCDYFRGYFKTIALLTVRTKKMTIKETKCVFKGGPYHEFVIEWE</sequence>